<proteinExistence type="inferred from homology"/>
<dbReference type="EMBL" id="JAATJV010212320">
    <property type="protein sequence ID" value="MBZ3873799.1"/>
    <property type="molecule type" value="Genomic_DNA"/>
</dbReference>
<keyword evidence="6" id="KW-1133">Transmembrane helix</keyword>
<evidence type="ECO:0000256" key="4">
    <source>
        <dbReference type="ARBA" id="ARBA00022884"/>
    </source>
</evidence>
<keyword evidence="1 5" id="KW-0489">Methyltransferase</keyword>
<evidence type="ECO:0000313" key="9">
    <source>
        <dbReference type="Proteomes" id="UP001166674"/>
    </source>
</evidence>
<evidence type="ECO:0000313" key="8">
    <source>
        <dbReference type="EMBL" id="MBZ3873799.1"/>
    </source>
</evidence>
<dbReference type="InterPro" id="IPR023267">
    <property type="entry name" value="RCMT"/>
</dbReference>
<dbReference type="GO" id="GO:0070475">
    <property type="term" value="P:rRNA base methylation"/>
    <property type="evidence" value="ECO:0007669"/>
    <property type="project" value="TreeGrafter"/>
</dbReference>
<dbReference type="InterPro" id="IPR029063">
    <property type="entry name" value="SAM-dependent_MTases_sf"/>
</dbReference>
<dbReference type="PROSITE" id="PS51686">
    <property type="entry name" value="SAM_MT_RSMB_NOP"/>
    <property type="match status" value="1"/>
</dbReference>
<name>A0AA41MKT5_SCICA</name>
<keyword evidence="6" id="KW-0812">Transmembrane</keyword>
<dbReference type="AlphaFoldDB" id="A0AA41MKT5"/>
<organism evidence="8 9">
    <name type="scientific">Sciurus carolinensis</name>
    <name type="common">Eastern gray squirrel</name>
    <dbReference type="NCBI Taxonomy" id="30640"/>
    <lineage>
        <taxon>Eukaryota</taxon>
        <taxon>Metazoa</taxon>
        <taxon>Chordata</taxon>
        <taxon>Craniata</taxon>
        <taxon>Vertebrata</taxon>
        <taxon>Euteleostomi</taxon>
        <taxon>Mammalia</taxon>
        <taxon>Eutheria</taxon>
        <taxon>Euarchontoglires</taxon>
        <taxon>Glires</taxon>
        <taxon>Rodentia</taxon>
        <taxon>Sciuromorpha</taxon>
        <taxon>Sciuridae</taxon>
        <taxon>Sciurinae</taxon>
        <taxon>Sciurini</taxon>
        <taxon>Sciurus</taxon>
    </lineage>
</organism>
<evidence type="ECO:0000256" key="2">
    <source>
        <dbReference type="ARBA" id="ARBA00022679"/>
    </source>
</evidence>
<keyword evidence="9" id="KW-1185">Reference proteome</keyword>
<dbReference type="GO" id="GO:0005730">
    <property type="term" value="C:nucleolus"/>
    <property type="evidence" value="ECO:0007669"/>
    <property type="project" value="TreeGrafter"/>
</dbReference>
<reference evidence="8" key="1">
    <citation type="submission" date="2020-03" db="EMBL/GenBank/DDBJ databases">
        <title>Studies in the Genomics of Life Span.</title>
        <authorList>
            <person name="Glass D."/>
        </authorList>
    </citation>
    <scope>NUCLEOTIDE SEQUENCE</scope>
    <source>
        <strain evidence="8">SUZIE</strain>
        <tissue evidence="8">Muscle</tissue>
    </source>
</reference>
<evidence type="ECO:0000259" key="7">
    <source>
        <dbReference type="PROSITE" id="PS51686"/>
    </source>
</evidence>
<dbReference type="Pfam" id="PF01189">
    <property type="entry name" value="Methyltr_RsmB-F"/>
    <property type="match status" value="1"/>
</dbReference>
<evidence type="ECO:0000256" key="1">
    <source>
        <dbReference type="ARBA" id="ARBA00022603"/>
    </source>
</evidence>
<comment type="caution">
    <text evidence="8">The sequence shown here is derived from an EMBL/GenBank/DDBJ whole genome shotgun (WGS) entry which is preliminary data.</text>
</comment>
<dbReference type="InterPro" id="IPR049560">
    <property type="entry name" value="MeTrfase_RsmB-F_NOP2_cat"/>
</dbReference>
<keyword evidence="3 5" id="KW-0949">S-adenosyl-L-methionine</keyword>
<dbReference type="InterPro" id="IPR001678">
    <property type="entry name" value="MeTrfase_RsmB-F_NOP2_dom"/>
</dbReference>
<comment type="similarity">
    <text evidence="5">Belongs to the class I-like SAM-binding methyltransferase superfamily. RsmB/NOP family.</text>
</comment>
<dbReference type="Gene3D" id="3.40.50.150">
    <property type="entry name" value="Vaccinia Virus protein VP39"/>
    <property type="match status" value="1"/>
</dbReference>
<dbReference type="Proteomes" id="UP001166674">
    <property type="component" value="Unassembled WGS sequence"/>
</dbReference>
<protein>
    <submittedName>
        <fullName evidence="8">28S rRNA (Cytosine-C(5))-methyltransferase</fullName>
    </submittedName>
</protein>
<gene>
    <name evidence="8" type="ORF">SUZIE_124745</name>
</gene>
<keyword evidence="4 5" id="KW-0694">RNA-binding</keyword>
<dbReference type="GO" id="GO:0008173">
    <property type="term" value="F:RNA methyltransferase activity"/>
    <property type="evidence" value="ECO:0007669"/>
    <property type="project" value="InterPro"/>
</dbReference>
<feature type="domain" description="SAM-dependent MTase RsmB/NOP-type" evidence="7">
    <location>
        <begin position="1"/>
        <end position="179"/>
    </location>
</feature>
<dbReference type="PANTHER" id="PTHR22807">
    <property type="entry name" value="NOP2 YEAST -RELATED NOL1/NOP2/FMU SUN DOMAIN-CONTAINING"/>
    <property type="match status" value="1"/>
</dbReference>
<evidence type="ECO:0000256" key="6">
    <source>
        <dbReference type="SAM" id="Phobius"/>
    </source>
</evidence>
<comment type="caution">
    <text evidence="5">Lacks conserved residue(s) required for the propagation of feature annotation.</text>
</comment>
<dbReference type="SUPFAM" id="SSF53335">
    <property type="entry name" value="S-adenosyl-L-methionine-dependent methyltransferases"/>
    <property type="match status" value="1"/>
</dbReference>
<keyword evidence="6" id="KW-0472">Membrane</keyword>
<keyword evidence="2 5" id="KW-0808">Transferase</keyword>
<dbReference type="PANTHER" id="PTHR22807:SF4">
    <property type="entry name" value="28S RRNA (CYTOSINE-C(5))-METHYLTRANSFERASE"/>
    <property type="match status" value="1"/>
</dbReference>
<dbReference type="GO" id="GO:0003723">
    <property type="term" value="F:RNA binding"/>
    <property type="evidence" value="ECO:0007669"/>
    <property type="project" value="UniProtKB-UniRule"/>
</dbReference>
<feature type="transmembrane region" description="Helical" evidence="6">
    <location>
        <begin position="97"/>
        <end position="119"/>
    </location>
</feature>
<evidence type="ECO:0000256" key="3">
    <source>
        <dbReference type="ARBA" id="ARBA00022691"/>
    </source>
</evidence>
<evidence type="ECO:0000256" key="5">
    <source>
        <dbReference type="PROSITE-ProRule" id="PRU01023"/>
    </source>
</evidence>
<sequence>MYELLLGKDFRGGGGRCKPLLGRHQERLKAELARLKHAGHLILQEKASCLPTMLLALPPGSYVIDAFTAPGNKTSHLAALLKNQGKIFAFDLDAKRLASMATLLAWAGVSAVTFFIVVFEPAEVPSSASQAAALVPELAPSPAPKRKRDCESLHLPCGLQVRQLILLLGNAAGQAACGL</sequence>
<feature type="binding site" evidence="5">
    <location>
        <position position="91"/>
    </location>
    <ligand>
        <name>S-adenosyl-L-methionine</name>
        <dbReference type="ChEBI" id="CHEBI:59789"/>
    </ligand>
</feature>
<accession>A0AA41MKT5</accession>